<evidence type="ECO:0000313" key="2">
    <source>
        <dbReference type="Proteomes" id="UP001161247"/>
    </source>
</evidence>
<gene>
    <name evidence="1" type="ORF">OLC1_LOCUS16905</name>
</gene>
<sequence length="139" mass="16406">MKKLHERENEDKIYQMLMGLNDRYEPVRSEILRQDPLPSLDDIYAKLLNEEAQRQVSNVVAIQPENVAMMTRPTENVFRTGMKRNTGMLLKDHTLHKDGKVLLSNREAISKHIWLTHLWKFLWEATYMAMVMVKVGRLQ</sequence>
<evidence type="ECO:0000313" key="1">
    <source>
        <dbReference type="EMBL" id="CAI9108912.1"/>
    </source>
</evidence>
<dbReference type="EMBL" id="OX459123">
    <property type="protein sequence ID" value="CAI9108912.1"/>
    <property type="molecule type" value="Genomic_DNA"/>
</dbReference>
<dbReference type="PANTHER" id="PTHR34222">
    <property type="entry name" value="GAG_PRE-INTEGRS DOMAIN-CONTAINING PROTEIN"/>
    <property type="match status" value="1"/>
</dbReference>
<keyword evidence="2" id="KW-1185">Reference proteome</keyword>
<dbReference type="Proteomes" id="UP001161247">
    <property type="component" value="Chromosome 6"/>
</dbReference>
<reference evidence="1" key="1">
    <citation type="submission" date="2023-03" db="EMBL/GenBank/DDBJ databases">
        <authorList>
            <person name="Julca I."/>
        </authorList>
    </citation>
    <scope>NUCLEOTIDE SEQUENCE</scope>
</reference>
<protein>
    <submittedName>
        <fullName evidence="1">OLC1v1008618C1</fullName>
    </submittedName>
</protein>
<accession>A0AAV1DM42</accession>
<dbReference type="AlphaFoldDB" id="A0AAV1DM42"/>
<dbReference type="PANTHER" id="PTHR34222:SF33">
    <property type="entry name" value="RETROTRANSPOSON GAG DOMAIN-CONTAINING PROTEIN"/>
    <property type="match status" value="1"/>
</dbReference>
<proteinExistence type="predicted"/>
<organism evidence="1 2">
    <name type="scientific">Oldenlandia corymbosa var. corymbosa</name>
    <dbReference type="NCBI Taxonomy" id="529605"/>
    <lineage>
        <taxon>Eukaryota</taxon>
        <taxon>Viridiplantae</taxon>
        <taxon>Streptophyta</taxon>
        <taxon>Embryophyta</taxon>
        <taxon>Tracheophyta</taxon>
        <taxon>Spermatophyta</taxon>
        <taxon>Magnoliopsida</taxon>
        <taxon>eudicotyledons</taxon>
        <taxon>Gunneridae</taxon>
        <taxon>Pentapetalae</taxon>
        <taxon>asterids</taxon>
        <taxon>lamiids</taxon>
        <taxon>Gentianales</taxon>
        <taxon>Rubiaceae</taxon>
        <taxon>Rubioideae</taxon>
        <taxon>Spermacoceae</taxon>
        <taxon>Hedyotis-Oldenlandia complex</taxon>
        <taxon>Oldenlandia</taxon>
    </lineage>
</organism>
<name>A0AAV1DM42_OLDCO</name>